<reference evidence="2" key="1">
    <citation type="journal article" date="2019" name="Int. J. Syst. Evol. Microbiol.">
        <title>The Global Catalogue of Microorganisms (GCM) 10K type strain sequencing project: providing services to taxonomists for standard genome sequencing and annotation.</title>
        <authorList>
            <consortium name="The Broad Institute Genomics Platform"/>
            <consortium name="The Broad Institute Genome Sequencing Center for Infectious Disease"/>
            <person name="Wu L."/>
            <person name="Ma J."/>
        </authorList>
    </citation>
    <scope>NUCLEOTIDE SEQUENCE [LARGE SCALE GENOMIC DNA]</scope>
    <source>
        <strain evidence="2">CCUG 54518</strain>
    </source>
</reference>
<evidence type="ECO:0000313" key="1">
    <source>
        <dbReference type="EMBL" id="MFC7434856.1"/>
    </source>
</evidence>
<comment type="caution">
    <text evidence="1">The sequence shown here is derived from an EMBL/GenBank/DDBJ whole genome shotgun (WGS) entry which is preliminary data.</text>
</comment>
<evidence type="ECO:0000313" key="2">
    <source>
        <dbReference type="Proteomes" id="UP001596495"/>
    </source>
</evidence>
<dbReference type="InterPro" id="IPR025500">
    <property type="entry name" value="DUF4390"/>
</dbReference>
<organism evidence="1 2">
    <name type="scientific">Hydrogenophaga bisanensis</name>
    <dbReference type="NCBI Taxonomy" id="439611"/>
    <lineage>
        <taxon>Bacteria</taxon>
        <taxon>Pseudomonadati</taxon>
        <taxon>Pseudomonadota</taxon>
        <taxon>Betaproteobacteria</taxon>
        <taxon>Burkholderiales</taxon>
        <taxon>Comamonadaceae</taxon>
        <taxon>Hydrogenophaga</taxon>
    </lineage>
</organism>
<dbReference type="Proteomes" id="UP001596495">
    <property type="component" value="Unassembled WGS sequence"/>
</dbReference>
<protein>
    <submittedName>
        <fullName evidence="1">DUF4390 domain-containing protein</fullName>
    </submittedName>
</protein>
<proteinExistence type="predicted"/>
<sequence>MLRRCLGWLPAVLLMWLAGLFPLQARELEAEQLSLQRTADGIYLTTRLVMDEPPSSVEDALLRGVPLYFVWRADVYRERWYWTDKRVSTVVRTMRLAYQPLTRRWRLSLASEPASSGANLQYAVHQNFESLDDSLRAIMRVVRWRLAPAGDPEDDDAHRIELSFRLDLSLLPRPFQIGLVNQADWAIEWRHSLSMKAVAATATDLPSESSAFPEPNGSALR</sequence>
<dbReference type="RefSeq" id="WP_382256701.1">
    <property type="nucleotide sequence ID" value="NZ_JBHTBX010000006.1"/>
</dbReference>
<keyword evidence="2" id="KW-1185">Reference proteome</keyword>
<name>A0ABW2R9X1_9BURK</name>
<dbReference type="Pfam" id="PF14334">
    <property type="entry name" value="DUF4390"/>
    <property type="match status" value="1"/>
</dbReference>
<gene>
    <name evidence="1" type="ORF">ACFQNJ_10060</name>
</gene>
<accession>A0ABW2R9X1</accession>
<dbReference type="EMBL" id="JBHTBX010000006">
    <property type="protein sequence ID" value="MFC7434856.1"/>
    <property type="molecule type" value="Genomic_DNA"/>
</dbReference>